<dbReference type="FunFam" id="1.10.10.10:FF:000001">
    <property type="entry name" value="LysR family transcriptional regulator"/>
    <property type="match status" value="1"/>
</dbReference>
<evidence type="ECO:0000256" key="3">
    <source>
        <dbReference type="ARBA" id="ARBA00023125"/>
    </source>
</evidence>
<keyword evidence="2" id="KW-0805">Transcription regulation</keyword>
<name>A0A1X3S282_9GAMM</name>
<dbReference type="AlphaFoldDB" id="A0A1X3S282"/>
<dbReference type="InterPro" id="IPR000847">
    <property type="entry name" value="LysR_HTH_N"/>
</dbReference>
<dbReference type="Proteomes" id="UP000194020">
    <property type="component" value="Unassembled WGS sequence"/>
</dbReference>
<dbReference type="OrthoDB" id="6428912at2"/>
<evidence type="ECO:0000313" key="9">
    <source>
        <dbReference type="Proteomes" id="UP000194040"/>
    </source>
</evidence>
<evidence type="ECO:0000313" key="8">
    <source>
        <dbReference type="Proteomes" id="UP000194020"/>
    </source>
</evidence>
<evidence type="ECO:0000256" key="2">
    <source>
        <dbReference type="ARBA" id="ARBA00023015"/>
    </source>
</evidence>
<dbReference type="Gene3D" id="1.10.10.10">
    <property type="entry name" value="Winged helix-like DNA-binding domain superfamily/Winged helix DNA-binding domain"/>
    <property type="match status" value="1"/>
</dbReference>
<dbReference type="RefSeq" id="WP_094100957.1">
    <property type="nucleotide sequence ID" value="NZ_LUTP01000001.1"/>
</dbReference>
<evidence type="ECO:0000313" key="6">
    <source>
        <dbReference type="EMBL" id="OSN08681.1"/>
    </source>
</evidence>
<keyword evidence="3" id="KW-0238">DNA-binding</keyword>
<accession>A0A1X3S282</accession>
<keyword evidence="4" id="KW-0804">Transcription</keyword>
<dbReference type="PANTHER" id="PTHR30537:SF5">
    <property type="entry name" value="HTH-TYPE TRANSCRIPTIONAL ACTIVATOR TTDR-RELATED"/>
    <property type="match status" value="1"/>
</dbReference>
<dbReference type="InterPro" id="IPR036388">
    <property type="entry name" value="WH-like_DNA-bd_sf"/>
</dbReference>
<evidence type="ECO:0000256" key="1">
    <source>
        <dbReference type="ARBA" id="ARBA00009437"/>
    </source>
</evidence>
<dbReference type="InterPro" id="IPR058163">
    <property type="entry name" value="LysR-type_TF_proteobact-type"/>
</dbReference>
<gene>
    <name evidence="6" type="ORF">AU511_00270</name>
    <name evidence="7" type="ORF">AU512_08165</name>
</gene>
<dbReference type="PROSITE" id="PS50931">
    <property type="entry name" value="HTH_LYSR"/>
    <property type="match status" value="1"/>
</dbReference>
<dbReference type="CDD" id="cd08422">
    <property type="entry name" value="PBP2_CrgA_like"/>
    <property type="match status" value="1"/>
</dbReference>
<dbReference type="GO" id="GO:0043565">
    <property type="term" value="F:sequence-specific DNA binding"/>
    <property type="evidence" value="ECO:0007669"/>
    <property type="project" value="TreeGrafter"/>
</dbReference>
<comment type="caution">
    <text evidence="6">The sequence shown here is derived from an EMBL/GenBank/DDBJ whole genome shotgun (WGS) entry which is preliminary data.</text>
</comment>
<dbReference type="GO" id="GO:0006351">
    <property type="term" value="P:DNA-templated transcription"/>
    <property type="evidence" value="ECO:0007669"/>
    <property type="project" value="TreeGrafter"/>
</dbReference>
<dbReference type="PANTHER" id="PTHR30537">
    <property type="entry name" value="HTH-TYPE TRANSCRIPTIONAL REGULATOR"/>
    <property type="match status" value="1"/>
</dbReference>
<proteinExistence type="inferred from homology"/>
<evidence type="ECO:0000259" key="5">
    <source>
        <dbReference type="PROSITE" id="PS50931"/>
    </source>
</evidence>
<dbReference type="Pfam" id="PF03466">
    <property type="entry name" value="LysR_substrate"/>
    <property type="match status" value="1"/>
</dbReference>
<dbReference type="InterPro" id="IPR036390">
    <property type="entry name" value="WH_DNA-bd_sf"/>
</dbReference>
<dbReference type="EMBL" id="LUTP01000001">
    <property type="protein sequence ID" value="OSN08681.1"/>
    <property type="molecule type" value="Genomic_DNA"/>
</dbReference>
<comment type="similarity">
    <text evidence="1">Belongs to the LysR transcriptional regulatory family.</text>
</comment>
<keyword evidence="9" id="KW-1185">Reference proteome</keyword>
<dbReference type="SUPFAM" id="SSF53850">
    <property type="entry name" value="Periplasmic binding protein-like II"/>
    <property type="match status" value="1"/>
</dbReference>
<dbReference type="InterPro" id="IPR005119">
    <property type="entry name" value="LysR_subst-bd"/>
</dbReference>
<evidence type="ECO:0000256" key="4">
    <source>
        <dbReference type="ARBA" id="ARBA00023163"/>
    </source>
</evidence>
<feature type="domain" description="HTH lysR-type" evidence="5">
    <location>
        <begin position="1"/>
        <end position="60"/>
    </location>
</feature>
<organism evidence="6 8">
    <name type="scientific">Lonsdalea iberica</name>
    <dbReference type="NCBI Taxonomy" id="1082703"/>
    <lineage>
        <taxon>Bacteria</taxon>
        <taxon>Pseudomonadati</taxon>
        <taxon>Pseudomonadota</taxon>
        <taxon>Gammaproteobacteria</taxon>
        <taxon>Enterobacterales</taxon>
        <taxon>Pectobacteriaceae</taxon>
        <taxon>Lonsdalea</taxon>
    </lineage>
</organism>
<dbReference type="EMBL" id="LUTQ01000020">
    <property type="protein sequence ID" value="OSN10447.1"/>
    <property type="molecule type" value="Genomic_DNA"/>
</dbReference>
<dbReference type="Proteomes" id="UP000194040">
    <property type="component" value="Unassembled WGS sequence"/>
</dbReference>
<dbReference type="GO" id="GO:0003700">
    <property type="term" value="F:DNA-binding transcription factor activity"/>
    <property type="evidence" value="ECO:0007669"/>
    <property type="project" value="InterPro"/>
</dbReference>
<protein>
    <submittedName>
        <fullName evidence="6">LysR family transcriptional regulator</fullName>
    </submittedName>
</protein>
<reference evidence="8 9" key="1">
    <citation type="submission" date="2016-02" db="EMBL/GenBank/DDBJ databases">
        <title>Species-wide whole genome sequencing reveals diversity, host range in Lonsdalea quercina.</title>
        <authorList>
            <person name="Li Y."/>
        </authorList>
    </citation>
    <scope>NUCLEOTIDE SEQUENCE [LARGE SCALE GENOMIC DNA]</scope>
    <source>
        <strain evidence="6 8">LMG 26264</strain>
        <strain evidence="7 9">LMG 26265</strain>
    </source>
</reference>
<evidence type="ECO:0000313" key="7">
    <source>
        <dbReference type="EMBL" id="OSN10447.1"/>
    </source>
</evidence>
<dbReference type="SUPFAM" id="SSF46785">
    <property type="entry name" value="Winged helix' DNA-binding domain"/>
    <property type="match status" value="1"/>
</dbReference>
<dbReference type="Gene3D" id="3.40.190.290">
    <property type="match status" value="1"/>
</dbReference>
<dbReference type="Pfam" id="PF00126">
    <property type="entry name" value="HTH_1"/>
    <property type="match status" value="1"/>
</dbReference>
<sequence>MFNQLKDMALFALVAECGSFTQAAQRAGMAKSSLSQRVSLLEQRLGLRLMNRTTRKINLTFAGERYLIHCQEMLQAQERADLTIQHLRDNPSGRLRITSPAGVGATLLAKLTAEFQQRFPAVMLEVSVSDTVIDLVADGFDIGLRTGKPQDSSLIGRALGLTPRYLVASSGYLDRAAPLMHPRQLQEHSCIAHRAWTEWVLHREKEYYHCLLPRSHVTDNLLYARACAIADGGITLLPEFLSREAIAAGTLLRVLPQWQAEPNDLYLVYPSRKLNSPALACFIDFVLQHEAFFPQTSEKQRSG</sequence>